<dbReference type="AlphaFoldDB" id="V4RFY5"/>
<evidence type="ECO:0000313" key="1">
    <source>
        <dbReference type="EMBL" id="ESQ90258.1"/>
    </source>
</evidence>
<gene>
    <name evidence="1" type="ORF">ABENE_12835</name>
</gene>
<proteinExistence type="predicted"/>
<sequence>MQIVLEQAANQGGKSYAKENTAHDKDALTGIYTRGRRNKVLKKGF</sequence>
<evidence type="ECO:0000313" key="2">
    <source>
        <dbReference type="Proteomes" id="UP000017837"/>
    </source>
</evidence>
<protein>
    <submittedName>
        <fullName evidence="1">Uncharacterized protein</fullName>
    </submittedName>
</protein>
<accession>V4RFY5</accession>
<reference evidence="1 2" key="1">
    <citation type="journal article" date="2014" name="Nature">
        <title>Sequential evolution of bacterial morphology by co-option of a developmental regulator.</title>
        <authorList>
            <person name="Jiang C."/>
            <person name="Brown P.J."/>
            <person name="Ducret A."/>
            <person name="Brun Y.V."/>
        </authorList>
    </citation>
    <scope>NUCLEOTIDE SEQUENCE [LARGE SCALE GENOMIC DNA]</scope>
    <source>
        <strain evidence="1 2">DSM 16100</strain>
    </source>
</reference>
<dbReference type="EMBL" id="AWGB01000025">
    <property type="protein sequence ID" value="ESQ90258.1"/>
    <property type="molecule type" value="Genomic_DNA"/>
</dbReference>
<keyword evidence="2" id="KW-1185">Reference proteome</keyword>
<name>V4RFY5_9CAUL</name>
<comment type="caution">
    <text evidence="1">The sequence shown here is derived from an EMBL/GenBank/DDBJ whole genome shotgun (WGS) entry which is preliminary data.</text>
</comment>
<dbReference type="Proteomes" id="UP000017837">
    <property type="component" value="Unassembled WGS sequence"/>
</dbReference>
<organism evidence="1 2">
    <name type="scientific">Asticcacaulis benevestitus DSM 16100 = ATCC BAA-896</name>
    <dbReference type="NCBI Taxonomy" id="1121022"/>
    <lineage>
        <taxon>Bacteria</taxon>
        <taxon>Pseudomonadati</taxon>
        <taxon>Pseudomonadota</taxon>
        <taxon>Alphaproteobacteria</taxon>
        <taxon>Caulobacterales</taxon>
        <taxon>Caulobacteraceae</taxon>
        <taxon>Asticcacaulis</taxon>
    </lineage>
</organism>